<dbReference type="EMBL" id="NMUH01008704">
    <property type="protein sequence ID" value="MQM19157.1"/>
    <property type="molecule type" value="Genomic_DNA"/>
</dbReference>
<evidence type="ECO:0000313" key="1">
    <source>
        <dbReference type="EMBL" id="MQM19157.1"/>
    </source>
</evidence>
<comment type="caution">
    <text evidence="1">The sequence shown here is derived from an EMBL/GenBank/DDBJ whole genome shotgun (WGS) entry which is preliminary data.</text>
</comment>
<evidence type="ECO:0000313" key="2">
    <source>
        <dbReference type="Proteomes" id="UP000652761"/>
    </source>
</evidence>
<protein>
    <submittedName>
        <fullName evidence="1">Uncharacterized protein</fullName>
    </submittedName>
</protein>
<sequence length="68" mass="7789">MDHIWPKNQIKLENAWKFVTLNRLKLETRSCGGALGGWRVGDQAYQAHLSSSFVCYDLHDGLLEADQR</sequence>
<organism evidence="1 2">
    <name type="scientific">Colocasia esculenta</name>
    <name type="common">Wild taro</name>
    <name type="synonym">Arum esculentum</name>
    <dbReference type="NCBI Taxonomy" id="4460"/>
    <lineage>
        <taxon>Eukaryota</taxon>
        <taxon>Viridiplantae</taxon>
        <taxon>Streptophyta</taxon>
        <taxon>Embryophyta</taxon>
        <taxon>Tracheophyta</taxon>
        <taxon>Spermatophyta</taxon>
        <taxon>Magnoliopsida</taxon>
        <taxon>Liliopsida</taxon>
        <taxon>Araceae</taxon>
        <taxon>Aroideae</taxon>
        <taxon>Colocasieae</taxon>
        <taxon>Colocasia</taxon>
    </lineage>
</organism>
<gene>
    <name evidence="1" type="ORF">Taro_052157</name>
</gene>
<proteinExistence type="predicted"/>
<keyword evidence="2" id="KW-1185">Reference proteome</keyword>
<accession>A0A843XJD9</accession>
<dbReference type="OrthoDB" id="5855668at2759"/>
<dbReference type="Proteomes" id="UP000652761">
    <property type="component" value="Unassembled WGS sequence"/>
</dbReference>
<reference evidence="1" key="1">
    <citation type="submission" date="2017-07" db="EMBL/GenBank/DDBJ databases">
        <title>Taro Niue Genome Assembly and Annotation.</title>
        <authorList>
            <person name="Atibalentja N."/>
            <person name="Keating K."/>
            <person name="Fields C.J."/>
        </authorList>
    </citation>
    <scope>NUCLEOTIDE SEQUENCE</scope>
    <source>
        <strain evidence="1">Niue_2</strain>
        <tissue evidence="1">Leaf</tissue>
    </source>
</reference>
<name>A0A843XJD9_COLES</name>
<dbReference type="AlphaFoldDB" id="A0A843XJD9"/>